<keyword evidence="3" id="KW-1185">Reference proteome</keyword>
<organism evidence="2 3">
    <name type="scientific">Novosphingobium ginsenosidimutans</name>
    <dbReference type="NCBI Taxonomy" id="1176536"/>
    <lineage>
        <taxon>Bacteria</taxon>
        <taxon>Pseudomonadati</taxon>
        <taxon>Pseudomonadota</taxon>
        <taxon>Alphaproteobacteria</taxon>
        <taxon>Sphingomonadales</taxon>
        <taxon>Sphingomonadaceae</taxon>
        <taxon>Novosphingobium</taxon>
    </lineage>
</organism>
<evidence type="ECO:0000313" key="2">
    <source>
        <dbReference type="EMBL" id="QEA16058.1"/>
    </source>
</evidence>
<dbReference type="RefSeq" id="WP_147090090.1">
    <property type="nucleotide sequence ID" value="NZ_CP042345.1"/>
</dbReference>
<keyword evidence="1" id="KW-0472">Membrane</keyword>
<dbReference type="AlphaFoldDB" id="A0A5B8S4L6"/>
<feature type="transmembrane region" description="Helical" evidence="1">
    <location>
        <begin position="120"/>
        <end position="141"/>
    </location>
</feature>
<feature type="transmembrane region" description="Helical" evidence="1">
    <location>
        <begin position="49"/>
        <end position="70"/>
    </location>
</feature>
<evidence type="ECO:0000256" key="1">
    <source>
        <dbReference type="SAM" id="Phobius"/>
    </source>
</evidence>
<accession>A0A5B8S4L6</accession>
<name>A0A5B8S4L6_9SPHN</name>
<dbReference type="OrthoDB" id="7513640at2"/>
<dbReference type="KEGG" id="ngf:FRF71_07880"/>
<dbReference type="Proteomes" id="UP000321172">
    <property type="component" value="Chromosome"/>
</dbReference>
<evidence type="ECO:0000313" key="3">
    <source>
        <dbReference type="Proteomes" id="UP000321172"/>
    </source>
</evidence>
<protein>
    <submittedName>
        <fullName evidence="2">Uncharacterized protein</fullName>
    </submittedName>
</protein>
<reference evidence="2 3" key="1">
    <citation type="journal article" date="2013" name="J. Microbiol. Biotechnol.">
        <title>Novosphingobium ginsenosidimutans sp. nov., with the ability to convert ginsenoside.</title>
        <authorList>
            <person name="Kim J.K."/>
            <person name="He D."/>
            <person name="Liu Q.M."/>
            <person name="Park H.Y."/>
            <person name="Jung M.S."/>
            <person name="Yoon M.H."/>
            <person name="Kim S.C."/>
            <person name="Im W.T."/>
        </authorList>
    </citation>
    <scope>NUCLEOTIDE SEQUENCE [LARGE SCALE GENOMIC DNA]</scope>
    <source>
        <strain evidence="2 3">FW-6</strain>
    </source>
</reference>
<feature type="transmembrane region" description="Helical" evidence="1">
    <location>
        <begin position="20"/>
        <end position="42"/>
    </location>
</feature>
<proteinExistence type="predicted"/>
<keyword evidence="1" id="KW-0812">Transmembrane</keyword>
<keyword evidence="1" id="KW-1133">Transmembrane helix</keyword>
<sequence>MSDLYRETMLKTMDVGASLAKWVLTSLLAINGGAAIATWGLQMSPGSKVASCAVFVVGVLLALLSAHLSVKSLPERMVPIGQAIGYWISVKYDGERVADLETHEINIGSVNKAASRGPEAVSWLSALAFVIGVALAGWGALPHNASTIIEGSKTGTPLRVASPPIEPAAIRPPSQ</sequence>
<dbReference type="EMBL" id="CP042345">
    <property type="protein sequence ID" value="QEA16058.1"/>
    <property type="molecule type" value="Genomic_DNA"/>
</dbReference>
<gene>
    <name evidence="2" type="ORF">FRF71_07880</name>
</gene>